<organism evidence="1 2">
    <name type="scientific">Rhodanobacter ginsenosidimutans</name>
    <dbReference type="NCBI Taxonomy" id="490571"/>
    <lineage>
        <taxon>Bacteria</taxon>
        <taxon>Pseudomonadati</taxon>
        <taxon>Pseudomonadota</taxon>
        <taxon>Gammaproteobacteria</taxon>
        <taxon>Lysobacterales</taxon>
        <taxon>Rhodanobacteraceae</taxon>
        <taxon>Rhodanobacter</taxon>
    </lineage>
</organism>
<reference evidence="2" key="1">
    <citation type="journal article" date="2019" name="Int. J. Syst. Evol. Microbiol.">
        <title>The Global Catalogue of Microorganisms (GCM) 10K type strain sequencing project: providing services to taxonomists for standard genome sequencing and annotation.</title>
        <authorList>
            <consortium name="The Broad Institute Genomics Platform"/>
            <consortium name="The Broad Institute Genome Sequencing Center for Infectious Disease"/>
            <person name="Wu L."/>
            <person name="Ma J."/>
        </authorList>
    </citation>
    <scope>NUCLEOTIDE SEQUENCE [LARGE SCALE GENOMIC DNA]</scope>
    <source>
        <strain evidence="2">KACC 12822</strain>
    </source>
</reference>
<dbReference type="InterPro" id="IPR032710">
    <property type="entry name" value="NTF2-like_dom_sf"/>
</dbReference>
<accession>A0ABW0JUN4</accession>
<evidence type="ECO:0000313" key="2">
    <source>
        <dbReference type="Proteomes" id="UP001596018"/>
    </source>
</evidence>
<sequence>MTTLKDAIEDLLNNRQLTAAEAVDRHFGPDFRQRTNGTWDDRATFLARINHFRDVVAHATITVLDELGDADRYAERHVIDLLERDGGRIRQEVYVFATRDPDGRFARIEETTLLLEQQQEMPGST</sequence>
<evidence type="ECO:0000313" key="1">
    <source>
        <dbReference type="EMBL" id="MFC5439868.1"/>
    </source>
</evidence>
<dbReference type="SUPFAM" id="SSF54427">
    <property type="entry name" value="NTF2-like"/>
    <property type="match status" value="1"/>
</dbReference>
<comment type="caution">
    <text evidence="1">The sequence shown here is derived from an EMBL/GenBank/DDBJ whole genome shotgun (WGS) entry which is preliminary data.</text>
</comment>
<dbReference type="Gene3D" id="3.10.450.50">
    <property type="match status" value="1"/>
</dbReference>
<keyword evidence="2" id="KW-1185">Reference proteome</keyword>
<protein>
    <submittedName>
        <fullName evidence="1">Nuclear transport factor 2 family protein</fullName>
    </submittedName>
</protein>
<dbReference type="RefSeq" id="WP_377339508.1">
    <property type="nucleotide sequence ID" value="NZ_JALBWS010000014.1"/>
</dbReference>
<gene>
    <name evidence="1" type="ORF">ACFPK0_07580</name>
</gene>
<dbReference type="EMBL" id="JBHSMM010000001">
    <property type="protein sequence ID" value="MFC5439868.1"/>
    <property type="molecule type" value="Genomic_DNA"/>
</dbReference>
<proteinExistence type="predicted"/>
<name>A0ABW0JUN4_9GAMM</name>
<dbReference type="Proteomes" id="UP001596018">
    <property type="component" value="Unassembled WGS sequence"/>
</dbReference>